<keyword evidence="1" id="KW-0695">RNA-directed DNA polymerase</keyword>
<organism evidence="1">
    <name type="scientific">Tanacetum cinerariifolium</name>
    <name type="common">Dalmatian daisy</name>
    <name type="synonym">Chrysanthemum cinerariifolium</name>
    <dbReference type="NCBI Taxonomy" id="118510"/>
    <lineage>
        <taxon>Eukaryota</taxon>
        <taxon>Viridiplantae</taxon>
        <taxon>Streptophyta</taxon>
        <taxon>Embryophyta</taxon>
        <taxon>Tracheophyta</taxon>
        <taxon>Spermatophyta</taxon>
        <taxon>Magnoliopsida</taxon>
        <taxon>eudicotyledons</taxon>
        <taxon>Gunneridae</taxon>
        <taxon>Pentapetalae</taxon>
        <taxon>asterids</taxon>
        <taxon>campanulids</taxon>
        <taxon>Asterales</taxon>
        <taxon>Asteraceae</taxon>
        <taxon>Asteroideae</taxon>
        <taxon>Anthemideae</taxon>
        <taxon>Anthemidinae</taxon>
        <taxon>Tanacetum</taxon>
    </lineage>
</organism>
<dbReference type="PANTHER" id="PTHR33064:SF39">
    <property type="match status" value="1"/>
</dbReference>
<dbReference type="Gene3D" id="3.30.70.270">
    <property type="match status" value="2"/>
</dbReference>
<dbReference type="GO" id="GO:0003964">
    <property type="term" value="F:RNA-directed DNA polymerase activity"/>
    <property type="evidence" value="ECO:0007669"/>
    <property type="project" value="UniProtKB-KW"/>
</dbReference>
<comment type="caution">
    <text evidence="1">The sequence shown here is derived from an EMBL/GenBank/DDBJ whole genome shotgun (WGS) entry which is preliminary data.</text>
</comment>
<evidence type="ECO:0000313" key="1">
    <source>
        <dbReference type="EMBL" id="GEU47126.1"/>
    </source>
</evidence>
<name>A0A6L2KCP9_TANCI</name>
<proteinExistence type="predicted"/>
<dbReference type="AlphaFoldDB" id="A0A6L2KCP9"/>
<keyword evidence="1" id="KW-0808">Transferase</keyword>
<dbReference type="InterPro" id="IPR043128">
    <property type="entry name" value="Rev_trsase/Diguanyl_cyclase"/>
</dbReference>
<gene>
    <name evidence="1" type="ORF">Tci_019104</name>
</gene>
<protein>
    <submittedName>
        <fullName evidence="1">Reverse transcriptase domain-containing protein</fullName>
    </submittedName>
</protein>
<dbReference type="PANTHER" id="PTHR33064">
    <property type="entry name" value="POL PROTEIN"/>
    <property type="match status" value="1"/>
</dbReference>
<accession>A0A6L2KCP9</accession>
<dbReference type="InterPro" id="IPR051320">
    <property type="entry name" value="Viral_Replic_Matur_Polypro"/>
</dbReference>
<keyword evidence="1" id="KW-0548">Nucleotidyltransferase</keyword>
<dbReference type="EMBL" id="BKCJ010002225">
    <property type="protein sequence ID" value="GEU47126.1"/>
    <property type="molecule type" value="Genomic_DNA"/>
</dbReference>
<dbReference type="InterPro" id="IPR043502">
    <property type="entry name" value="DNA/RNA_pol_sf"/>
</dbReference>
<dbReference type="SUPFAM" id="SSF56672">
    <property type="entry name" value="DNA/RNA polymerases"/>
    <property type="match status" value="1"/>
</dbReference>
<sequence>MDDEPMWVAGRVVTLTPGSAITIPETANEFVIKVVRVKKNQLNLGVGTERMAFLIDSRMKHSYSNDDTCLSIDVIYGILEEDFDALLDEAINIEENTKSESDEEELPFKKITFNIDYKIRISLEEPPSDLELKPLPNHLEYVFLEEPFLCMLAIFHDMNEESVEVFMDDFSVFGTSFNNCLHNLDKMLQRCKDANLVLYWKKYHFIIKEGIVLGHKVFGSGLKVDKAKINVISKLPPLLMSKGIRSFLGHAGFYRCFIKDFSKISCPLTKLPVKDTSFEFNDECHKSIQLIKRKTHMYSCDHESDLESSI</sequence>
<reference evidence="1" key="1">
    <citation type="journal article" date="2019" name="Sci. Rep.">
        <title>Draft genome of Tanacetum cinerariifolium, the natural source of mosquito coil.</title>
        <authorList>
            <person name="Yamashiro T."/>
            <person name="Shiraishi A."/>
            <person name="Satake H."/>
            <person name="Nakayama K."/>
        </authorList>
    </citation>
    <scope>NUCLEOTIDE SEQUENCE</scope>
</reference>